<proteinExistence type="predicted"/>
<dbReference type="GO" id="GO:0006623">
    <property type="term" value="P:protein targeting to vacuole"/>
    <property type="evidence" value="ECO:0007669"/>
    <property type="project" value="TreeGrafter"/>
</dbReference>
<dbReference type="InterPro" id="IPR053102">
    <property type="entry name" value="VPS_Associated"/>
</dbReference>
<evidence type="ECO:0008006" key="4">
    <source>
        <dbReference type="Google" id="ProtNLM"/>
    </source>
</evidence>
<dbReference type="InterPro" id="IPR009291">
    <property type="entry name" value="Vps62"/>
</dbReference>
<accession>A0A9W4XB70</accession>
<reference evidence="2" key="1">
    <citation type="submission" date="2022-12" db="EMBL/GenBank/DDBJ databases">
        <authorList>
            <person name="Brejova B."/>
        </authorList>
    </citation>
    <scope>NUCLEOTIDE SEQUENCE</scope>
</reference>
<evidence type="ECO:0000256" key="1">
    <source>
        <dbReference type="SAM" id="SignalP"/>
    </source>
</evidence>
<evidence type="ECO:0000313" key="3">
    <source>
        <dbReference type="Proteomes" id="UP001152885"/>
    </source>
</evidence>
<gene>
    <name evidence="2" type="ORF">CANVERA_P3659</name>
</gene>
<dbReference type="GO" id="GO:0000329">
    <property type="term" value="C:fungal-type vacuole membrane"/>
    <property type="evidence" value="ECO:0007669"/>
    <property type="project" value="TreeGrafter"/>
</dbReference>
<keyword evidence="1" id="KW-0732">Signal</keyword>
<name>A0A9W4XB70_9ASCO</name>
<organism evidence="2 3">
    <name type="scientific">Candida verbasci</name>
    <dbReference type="NCBI Taxonomy" id="1227364"/>
    <lineage>
        <taxon>Eukaryota</taxon>
        <taxon>Fungi</taxon>
        <taxon>Dikarya</taxon>
        <taxon>Ascomycota</taxon>
        <taxon>Saccharomycotina</taxon>
        <taxon>Pichiomycetes</taxon>
        <taxon>Debaryomycetaceae</taxon>
        <taxon>Candida/Lodderomyces clade</taxon>
        <taxon>Candida</taxon>
    </lineage>
</organism>
<feature type="chain" id="PRO_5040922707" description="Vacuolar protein sorting-associated protein 62" evidence="1">
    <location>
        <begin position="17"/>
        <end position="436"/>
    </location>
</feature>
<sequence>MISLLLIFTFINLAFGIISFDVSNSSNCLFNIINNEERELKIENILKDPLIYKDYPSIKHLPSAEERSIKDGEIPDYVINYSPLVYLYSEEKYLPYGIKEYVTNFYATFNNGSNITGFESISIQNLTNIPKNEETFLTSNTDFDSDPEWITGVKNKPNLINGEIENAPATLIIVDKGNGWVDAFWFYFYSFNLGPFVMGQGPYGNHVGDWEHSLVRYYKGEPVIVWMSAHGGGGAFYYHNLEKYKLDSRHPIIFSARGTHANYPSVGQHPHDLPYGILSDFTDRGPLWNPNQNYLGYTYDGNFVYPIENTNVKHIGREIEYDNWLSFKGHWGDKQLPYNDPRQTYSIVGGYKYINGPTGPLCKNLMRLKPCERAKWWNFWQGCNVRENIKWGVGIESEGYNCGNLFINVKTNWLKKLLQRLTWGGGLCFLIDLIYG</sequence>
<dbReference type="Pfam" id="PF06101">
    <property type="entry name" value="Vps62"/>
    <property type="match status" value="1"/>
</dbReference>
<dbReference type="EMBL" id="CANTUO010000004">
    <property type="protein sequence ID" value="CAI5759150.1"/>
    <property type="molecule type" value="Genomic_DNA"/>
</dbReference>
<feature type="signal peptide" evidence="1">
    <location>
        <begin position="1"/>
        <end position="16"/>
    </location>
</feature>
<comment type="caution">
    <text evidence="2">The sequence shown here is derived from an EMBL/GenBank/DDBJ whole genome shotgun (WGS) entry which is preliminary data.</text>
</comment>
<keyword evidence="3" id="KW-1185">Reference proteome</keyword>
<dbReference type="OrthoDB" id="188042at2759"/>
<dbReference type="Proteomes" id="UP001152885">
    <property type="component" value="Unassembled WGS sequence"/>
</dbReference>
<dbReference type="PANTHER" id="PTHR48220">
    <property type="match status" value="1"/>
</dbReference>
<dbReference type="AlphaFoldDB" id="A0A9W4XB70"/>
<dbReference type="PANTHER" id="PTHR48220:SF1">
    <property type="entry name" value="VACUOLAR PROTEIN SORTING-ASSOCIATED PROTEIN 62-RELATED"/>
    <property type="match status" value="1"/>
</dbReference>
<protein>
    <recommendedName>
        <fullName evidence="4">Vacuolar protein sorting-associated protein 62</fullName>
    </recommendedName>
</protein>
<evidence type="ECO:0000313" key="2">
    <source>
        <dbReference type="EMBL" id="CAI5759150.1"/>
    </source>
</evidence>